<feature type="compositionally biased region" description="Acidic residues" evidence="1">
    <location>
        <begin position="605"/>
        <end position="616"/>
    </location>
</feature>
<keyword evidence="3" id="KW-1185">Reference proteome</keyword>
<feature type="region of interest" description="Disordered" evidence="1">
    <location>
        <begin position="1287"/>
        <end position="1335"/>
    </location>
</feature>
<dbReference type="Proteomes" id="UP000230069">
    <property type="component" value="Unassembled WGS sequence"/>
</dbReference>
<dbReference type="EMBL" id="KZ305027">
    <property type="protein sequence ID" value="PIA52920.1"/>
    <property type="molecule type" value="Genomic_DNA"/>
</dbReference>
<feature type="region of interest" description="Disordered" evidence="1">
    <location>
        <begin position="505"/>
        <end position="554"/>
    </location>
</feature>
<feature type="region of interest" description="Disordered" evidence="1">
    <location>
        <begin position="34"/>
        <end position="104"/>
    </location>
</feature>
<gene>
    <name evidence="2" type="ORF">AQUCO_01000644v1</name>
</gene>
<feature type="compositionally biased region" description="Polar residues" evidence="1">
    <location>
        <begin position="909"/>
        <end position="919"/>
    </location>
</feature>
<sequence length="1335" mass="147300">MPISGNKELGANTVASRSSDFITGVPIKKRKFLFTRPLSPPPQVPSTIAESVSQPKEQSNSKAESSSSPEGSPSKVSRSSNVVPSYSQEDNKEHSADRKFNPVQSDIVTPGFNFEVAAPDVVPSSRSEMCVRSTLVVSNDTVARKIDKSTELQLAPNNALVQKVKSEMRNESEPLTNNKPNSLKELVDGELLLAKNEPSVPALTVQGSERICEENLNPCSWNLAVTEGQSGSRGNIAHLQANRTHWDLNTMMDTWEGSMNQSAIPRGVGVGGDGKSDMEHVMHSNKTVHTDSVGSLTVSVKKRLGQSKDTSKLSSLPSHLDKPNTNEALLSLTLSTSSGIQSGFSPKPSHASPKVSALSKTMNLSKNNLSPASNPKLVCPRVVKPEPADDNSQQTFEGLKESPLKLVQGSIVKTEPYVGYLQEHHETSNVENLKLINHGAVKLESVCEVSRATPMMAEEDLRKSEIYSCNAALPLICQLLPVPGVPDCTLALPITSHHMSCPTSLELSNSAADPSQSESLSCATGMPSTATGTQKTAQTDGAGTSASVSNDGEKAVVSDDISDIARIGLNAFDSVSATIKTMDKLKPESLAESDEEKINIFDDVQDDCSSDTDDESDGNHGGVLDSVDKPHGGDDDDYEDGEVREPLHLAIEVTAGLGKEAEHAYNEISDNREVSVSCISSEEKVVNSAHLEDRDILIEDPGVTKGSLSTGVLEDVQFSNGHDNSIGVPTHLQEASFIEMPSTGTGITQPINASERVLLDCMRREDGLKGCEKDLFHDGSVSSRQEISPGNQVSIVSQQENVKGINPDETKFSVWCRTESLANGAEATKDVNNKGNQSRIINLARAFSGSSPGRMRSFSGRFLPRVERERFNDGMRNGDKLHPRSRSVAIFRDDGSIDGRSKFERQRNQDQPVGSTGQEFMQGRGRPDKQFDSTHGDWDSDHNFAPKIFNCLTTYRFSGPKNAAAVMVARDGTVLGAGRKLLTDELPNFRHPPSRRRSPGSRGRPVSHGVQIVRRSARDISPDGCISRPDPNLMGLRPEKKFMRGLPDDMMDNVFSRSQPQYQQADDPFIRGERRFSPIPRKGPLHNPRIRSRSPTRTRSPGSWSSPRRRSPDGFGRPDMLHRRSPPYYRMKRMRSPHQRPCYTEDIDGRRHGSPPYARLSNEMREMGASGESDHPRSFIPNRSPSGRILPRGTRRFEMMDPRERIENEEYFTGPMHSDRFHEIGGDGGAEGRRICAERRRSFRPRYDSGDVEKFHFHVEGGSRPYRFSPEPDAEFHDRGNLREREFERRVKNRSGNAPQRTRSVEEHEENFRHVEQGWHDSAFEDVSPTKSRRF</sequence>
<dbReference type="STRING" id="218851.A0A2G5EAX3"/>
<feature type="compositionally biased region" description="Basic and acidic residues" evidence="1">
    <location>
        <begin position="1162"/>
        <end position="1177"/>
    </location>
</feature>
<dbReference type="EMBL" id="KZ305027">
    <property type="protein sequence ID" value="PIA52918.1"/>
    <property type="molecule type" value="Genomic_DNA"/>
</dbReference>
<evidence type="ECO:0000313" key="2">
    <source>
        <dbReference type="EMBL" id="PIA52918.1"/>
    </source>
</evidence>
<feature type="compositionally biased region" description="Low complexity" evidence="1">
    <location>
        <begin position="1000"/>
        <end position="1009"/>
    </location>
</feature>
<feature type="compositionally biased region" description="Polar residues" evidence="1">
    <location>
        <begin position="45"/>
        <end position="58"/>
    </location>
</feature>
<feature type="region of interest" description="Disordered" evidence="1">
    <location>
        <begin position="303"/>
        <end position="324"/>
    </location>
</feature>
<feature type="compositionally biased region" description="Basic and acidic residues" evidence="1">
    <location>
        <begin position="1303"/>
        <end position="1323"/>
    </location>
</feature>
<feature type="compositionally biased region" description="Low complexity" evidence="1">
    <location>
        <begin position="60"/>
        <end position="80"/>
    </location>
</feature>
<feature type="compositionally biased region" description="Low complexity" evidence="1">
    <location>
        <begin position="1097"/>
        <end position="1106"/>
    </location>
</feature>
<feature type="region of interest" description="Disordered" evidence="1">
    <location>
        <begin position="605"/>
        <end position="641"/>
    </location>
</feature>
<dbReference type="PANTHER" id="PTHR34536:SF4">
    <property type="entry name" value="BTZ DOMAIN-CONTAINING PROTEIN"/>
    <property type="match status" value="1"/>
</dbReference>
<evidence type="ECO:0000313" key="3">
    <source>
        <dbReference type="Proteomes" id="UP000230069"/>
    </source>
</evidence>
<feature type="compositionally biased region" description="Basic and acidic residues" evidence="1">
    <location>
        <begin position="89"/>
        <end position="100"/>
    </location>
</feature>
<feature type="region of interest" description="Disordered" evidence="1">
    <location>
        <begin position="985"/>
        <end position="1038"/>
    </location>
</feature>
<feature type="compositionally biased region" description="Basic and acidic residues" evidence="1">
    <location>
        <begin position="893"/>
        <end position="908"/>
    </location>
</feature>
<feature type="region of interest" description="Disordered" evidence="1">
    <location>
        <begin position="893"/>
        <end position="938"/>
    </location>
</feature>
<feature type="region of interest" description="Disordered" evidence="1">
    <location>
        <begin position="1059"/>
        <end position="1191"/>
    </location>
</feature>
<evidence type="ECO:0000256" key="1">
    <source>
        <dbReference type="SAM" id="MobiDB-lite"/>
    </source>
</evidence>
<dbReference type="FunCoup" id="A0A2G5EAX3">
    <property type="interactions" value="860"/>
</dbReference>
<dbReference type="OrthoDB" id="758862at2759"/>
<reference evidence="2 3" key="1">
    <citation type="submission" date="2017-09" db="EMBL/GenBank/DDBJ databases">
        <title>WGS assembly of Aquilegia coerulea Goldsmith.</title>
        <authorList>
            <person name="Hodges S."/>
            <person name="Kramer E."/>
            <person name="Nordborg M."/>
            <person name="Tomkins J."/>
            <person name="Borevitz J."/>
            <person name="Derieg N."/>
            <person name="Yan J."/>
            <person name="Mihaltcheva S."/>
            <person name="Hayes R.D."/>
            <person name="Rokhsar D."/>
        </authorList>
    </citation>
    <scope>NUCLEOTIDE SEQUENCE [LARGE SCALE GENOMIC DNA]</scope>
    <source>
        <strain evidence="3">cv. Goldsmith</strain>
    </source>
</reference>
<proteinExistence type="predicted"/>
<feature type="region of interest" description="Disordered" evidence="1">
    <location>
        <begin position="1"/>
        <end position="20"/>
    </location>
</feature>
<name>A0A2G5EAX3_AQUCA</name>
<organism evidence="2 3">
    <name type="scientific">Aquilegia coerulea</name>
    <name type="common">Rocky mountain columbine</name>
    <dbReference type="NCBI Taxonomy" id="218851"/>
    <lineage>
        <taxon>Eukaryota</taxon>
        <taxon>Viridiplantae</taxon>
        <taxon>Streptophyta</taxon>
        <taxon>Embryophyta</taxon>
        <taxon>Tracheophyta</taxon>
        <taxon>Spermatophyta</taxon>
        <taxon>Magnoliopsida</taxon>
        <taxon>Ranunculales</taxon>
        <taxon>Ranunculaceae</taxon>
        <taxon>Thalictroideae</taxon>
        <taxon>Aquilegia</taxon>
    </lineage>
</organism>
<accession>A0A2G5EAX3</accession>
<feature type="compositionally biased region" description="Basic and acidic residues" evidence="1">
    <location>
        <begin position="925"/>
        <end position="938"/>
    </location>
</feature>
<feature type="compositionally biased region" description="Polar residues" evidence="1">
    <location>
        <begin position="505"/>
        <end position="550"/>
    </location>
</feature>
<protein>
    <submittedName>
        <fullName evidence="2">Uncharacterized protein</fullName>
    </submittedName>
</protein>
<dbReference type="PANTHER" id="PTHR34536">
    <property type="entry name" value="DENTIN SIALOPHOSPHOPROTEIN-LIKE PROTEIN"/>
    <property type="match status" value="1"/>
</dbReference>